<organism evidence="1 2">
    <name type="scientific">Cichorium intybus</name>
    <name type="common">Chicory</name>
    <dbReference type="NCBI Taxonomy" id="13427"/>
    <lineage>
        <taxon>Eukaryota</taxon>
        <taxon>Viridiplantae</taxon>
        <taxon>Streptophyta</taxon>
        <taxon>Embryophyta</taxon>
        <taxon>Tracheophyta</taxon>
        <taxon>Spermatophyta</taxon>
        <taxon>Magnoliopsida</taxon>
        <taxon>eudicotyledons</taxon>
        <taxon>Gunneridae</taxon>
        <taxon>Pentapetalae</taxon>
        <taxon>asterids</taxon>
        <taxon>campanulids</taxon>
        <taxon>Asterales</taxon>
        <taxon>Asteraceae</taxon>
        <taxon>Cichorioideae</taxon>
        <taxon>Cichorieae</taxon>
        <taxon>Cichoriinae</taxon>
        <taxon>Cichorium</taxon>
    </lineage>
</organism>
<dbReference type="EMBL" id="CM042016">
    <property type="protein sequence ID" value="KAI3700453.1"/>
    <property type="molecule type" value="Genomic_DNA"/>
</dbReference>
<reference evidence="2" key="1">
    <citation type="journal article" date="2022" name="Mol. Ecol. Resour.">
        <title>The genomes of chicory, endive, great burdock and yacon provide insights into Asteraceae palaeo-polyploidization history and plant inulin production.</title>
        <authorList>
            <person name="Fan W."/>
            <person name="Wang S."/>
            <person name="Wang H."/>
            <person name="Wang A."/>
            <person name="Jiang F."/>
            <person name="Liu H."/>
            <person name="Zhao H."/>
            <person name="Xu D."/>
            <person name="Zhang Y."/>
        </authorList>
    </citation>
    <scope>NUCLEOTIDE SEQUENCE [LARGE SCALE GENOMIC DNA]</scope>
    <source>
        <strain evidence="2">cv. Punajuju</strain>
    </source>
</reference>
<dbReference type="Proteomes" id="UP001055811">
    <property type="component" value="Linkage Group LG08"/>
</dbReference>
<protein>
    <submittedName>
        <fullName evidence="1">Uncharacterized protein</fullName>
    </submittedName>
</protein>
<sequence>MKPRTGNGLIPFRRIRPSFSSDSRKPSSTHVGPELNMATIATLSRQKQSHTTDDPEASHIRCNRHLLIEPILILISVNTVGSSSKAADLLRSLPFYLDKQNRRDQHSCKPPPPQAPTKATVLPHFSNFLPRCMHRIYLAIFLLISLASWSDYIFTNKDPPSL</sequence>
<name>A0ACB8ZS41_CICIN</name>
<keyword evidence="2" id="KW-1185">Reference proteome</keyword>
<proteinExistence type="predicted"/>
<gene>
    <name evidence="1" type="ORF">L2E82_45082</name>
</gene>
<reference evidence="1 2" key="2">
    <citation type="journal article" date="2022" name="Mol. Ecol. Resour.">
        <title>The genomes of chicory, endive, great burdock and yacon provide insights into Asteraceae paleo-polyploidization history and plant inulin production.</title>
        <authorList>
            <person name="Fan W."/>
            <person name="Wang S."/>
            <person name="Wang H."/>
            <person name="Wang A."/>
            <person name="Jiang F."/>
            <person name="Liu H."/>
            <person name="Zhao H."/>
            <person name="Xu D."/>
            <person name="Zhang Y."/>
        </authorList>
    </citation>
    <scope>NUCLEOTIDE SEQUENCE [LARGE SCALE GENOMIC DNA]</scope>
    <source>
        <strain evidence="2">cv. Punajuju</strain>
        <tissue evidence="1">Leaves</tissue>
    </source>
</reference>
<evidence type="ECO:0000313" key="1">
    <source>
        <dbReference type="EMBL" id="KAI3700453.1"/>
    </source>
</evidence>
<evidence type="ECO:0000313" key="2">
    <source>
        <dbReference type="Proteomes" id="UP001055811"/>
    </source>
</evidence>
<accession>A0ACB8ZS41</accession>
<comment type="caution">
    <text evidence="1">The sequence shown here is derived from an EMBL/GenBank/DDBJ whole genome shotgun (WGS) entry which is preliminary data.</text>
</comment>